<feature type="region of interest" description="Disordered" evidence="1">
    <location>
        <begin position="16"/>
        <end position="44"/>
    </location>
</feature>
<comment type="caution">
    <text evidence="2">The sequence shown here is derived from an EMBL/GenBank/DDBJ whole genome shotgun (WGS) entry which is preliminary data.</text>
</comment>
<proteinExistence type="predicted"/>
<keyword evidence="3" id="KW-1185">Reference proteome</keyword>
<feature type="non-terminal residue" evidence="2">
    <location>
        <position position="44"/>
    </location>
</feature>
<feature type="compositionally biased region" description="Basic and acidic residues" evidence="1">
    <location>
        <begin position="22"/>
        <end position="44"/>
    </location>
</feature>
<dbReference type="AlphaFoldDB" id="A0A392RFS9"/>
<sequence>MSKLVSKITWRARIRGLGEQLGQERPKGARGRGEEELEDSSRIE</sequence>
<name>A0A392RFS9_9FABA</name>
<evidence type="ECO:0000313" key="3">
    <source>
        <dbReference type="Proteomes" id="UP000265520"/>
    </source>
</evidence>
<evidence type="ECO:0000313" key="2">
    <source>
        <dbReference type="EMBL" id="MCI35473.1"/>
    </source>
</evidence>
<reference evidence="2 3" key="1">
    <citation type="journal article" date="2018" name="Front. Plant Sci.">
        <title>Red Clover (Trifolium pratense) and Zigzag Clover (T. medium) - A Picture of Genomic Similarities and Differences.</title>
        <authorList>
            <person name="Dluhosova J."/>
            <person name="Istvanek J."/>
            <person name="Nedelnik J."/>
            <person name="Repkova J."/>
        </authorList>
    </citation>
    <scope>NUCLEOTIDE SEQUENCE [LARGE SCALE GENOMIC DNA]</scope>
    <source>
        <strain evidence="3">cv. 10/8</strain>
        <tissue evidence="2">Leaf</tissue>
    </source>
</reference>
<dbReference type="Proteomes" id="UP000265520">
    <property type="component" value="Unassembled WGS sequence"/>
</dbReference>
<protein>
    <submittedName>
        <fullName evidence="2">Uncharacterized protein</fullName>
    </submittedName>
</protein>
<dbReference type="EMBL" id="LXQA010223746">
    <property type="protein sequence ID" value="MCI35473.1"/>
    <property type="molecule type" value="Genomic_DNA"/>
</dbReference>
<organism evidence="2 3">
    <name type="scientific">Trifolium medium</name>
    <dbReference type="NCBI Taxonomy" id="97028"/>
    <lineage>
        <taxon>Eukaryota</taxon>
        <taxon>Viridiplantae</taxon>
        <taxon>Streptophyta</taxon>
        <taxon>Embryophyta</taxon>
        <taxon>Tracheophyta</taxon>
        <taxon>Spermatophyta</taxon>
        <taxon>Magnoliopsida</taxon>
        <taxon>eudicotyledons</taxon>
        <taxon>Gunneridae</taxon>
        <taxon>Pentapetalae</taxon>
        <taxon>rosids</taxon>
        <taxon>fabids</taxon>
        <taxon>Fabales</taxon>
        <taxon>Fabaceae</taxon>
        <taxon>Papilionoideae</taxon>
        <taxon>50 kb inversion clade</taxon>
        <taxon>NPAAA clade</taxon>
        <taxon>Hologalegina</taxon>
        <taxon>IRL clade</taxon>
        <taxon>Trifolieae</taxon>
        <taxon>Trifolium</taxon>
    </lineage>
</organism>
<accession>A0A392RFS9</accession>
<evidence type="ECO:0000256" key="1">
    <source>
        <dbReference type="SAM" id="MobiDB-lite"/>
    </source>
</evidence>